<evidence type="ECO:0000256" key="4">
    <source>
        <dbReference type="ARBA" id="ARBA00022827"/>
    </source>
</evidence>
<reference evidence="16" key="1">
    <citation type="submission" date="2023-07" db="EMBL/GenBank/DDBJ databases">
        <title>Genomic Encyclopedia of Type Strains, Phase IV (KMG-IV): sequencing the most valuable type-strain genomes for metagenomic binning, comparative biology and taxonomic classification.</title>
        <authorList>
            <person name="Goeker M."/>
        </authorList>
    </citation>
    <scope>NUCLEOTIDE SEQUENCE</scope>
    <source>
        <strain evidence="16">DSM 21202</strain>
    </source>
</reference>
<evidence type="ECO:0000256" key="9">
    <source>
        <dbReference type="ARBA" id="ARBA00067292"/>
    </source>
</evidence>
<dbReference type="SUPFAM" id="SSF56645">
    <property type="entry name" value="Acyl-CoA dehydrogenase NM domain-like"/>
    <property type="match status" value="1"/>
</dbReference>
<dbReference type="PANTHER" id="PTHR43884:SF12">
    <property type="entry name" value="ISOVALERYL-COA DEHYDROGENASE, MITOCHONDRIAL-RELATED"/>
    <property type="match status" value="1"/>
</dbReference>
<gene>
    <name evidence="16" type="ORF">J2S73_001849</name>
</gene>
<protein>
    <recommendedName>
        <fullName evidence="10">3-sulfinopropanoyl-CoA desulfinase</fullName>
        <ecNumber evidence="7">1.3.8.11</ecNumber>
        <ecNumber evidence="8">3.13.1.4</ecNumber>
    </recommendedName>
    <alternativeName>
        <fullName evidence="11">3-sulfinopropionyl coenzyme A desulfinase</fullName>
    </alternativeName>
    <alternativeName>
        <fullName evidence="9">Cyclohexane-1-carbonyl-CoA dehydrogenase</fullName>
    </alternativeName>
</protein>
<evidence type="ECO:0000256" key="1">
    <source>
        <dbReference type="ARBA" id="ARBA00001974"/>
    </source>
</evidence>
<accession>A0AAE3VNN8</accession>
<evidence type="ECO:0000259" key="14">
    <source>
        <dbReference type="Pfam" id="PF02770"/>
    </source>
</evidence>
<dbReference type="Gene3D" id="1.10.540.10">
    <property type="entry name" value="Acyl-CoA dehydrogenase/oxidase, N-terminal domain"/>
    <property type="match status" value="1"/>
</dbReference>
<dbReference type="PIRSF" id="PIRSF016578">
    <property type="entry name" value="HsaA"/>
    <property type="match status" value="1"/>
</dbReference>
<evidence type="ECO:0000256" key="3">
    <source>
        <dbReference type="ARBA" id="ARBA00022630"/>
    </source>
</evidence>
<organism evidence="16 17">
    <name type="scientific">Amorphus orientalis</name>
    <dbReference type="NCBI Taxonomy" id="649198"/>
    <lineage>
        <taxon>Bacteria</taxon>
        <taxon>Pseudomonadati</taxon>
        <taxon>Pseudomonadota</taxon>
        <taxon>Alphaproteobacteria</taxon>
        <taxon>Hyphomicrobiales</taxon>
        <taxon>Amorphaceae</taxon>
        <taxon>Amorphus</taxon>
    </lineage>
</organism>
<dbReference type="Pfam" id="PF02770">
    <property type="entry name" value="Acyl-CoA_dh_M"/>
    <property type="match status" value="1"/>
</dbReference>
<dbReference type="GO" id="GO:0050660">
    <property type="term" value="F:flavin adenine dinucleotide binding"/>
    <property type="evidence" value="ECO:0007669"/>
    <property type="project" value="InterPro"/>
</dbReference>
<evidence type="ECO:0000256" key="2">
    <source>
        <dbReference type="ARBA" id="ARBA00009347"/>
    </source>
</evidence>
<keyword evidence="4 12" id="KW-0274">FAD</keyword>
<evidence type="ECO:0000256" key="5">
    <source>
        <dbReference type="ARBA" id="ARBA00023002"/>
    </source>
</evidence>
<dbReference type="PROSITE" id="PS00073">
    <property type="entry name" value="ACYL_COA_DH_2"/>
    <property type="match status" value="1"/>
</dbReference>
<evidence type="ECO:0000259" key="15">
    <source>
        <dbReference type="Pfam" id="PF02771"/>
    </source>
</evidence>
<sequence>MLLTETQEMIRDMARRFAAERLEPKSAEWDRDHTFPKAEIAEMGSLGLMGMLVPEEWDGSMTDHVAYALALEEIAAGNGAVSTIMSVHNSVGCVPILRYGSDEQKERFLRPMARGETLGAFCLTEPHAGSDASNLKTRARRTNSGWVLNGVKQFITSGQTADVAIVFAVTDPEAGKKGISAFIVPTDSPGYRVASIERKLGQTLSDTAQIAFEDLEVPAENLLGEEGQGYRIALSNLEGGRIGIAAQSVGMARAAMEAALAYAKERDSMGSKLVGHQAVAFRLADMATQIEAARQLVLHAASLRDAGQPSLKEASMAKLFASEMAERVCSDAIQTFGGYGYTADFPVERIYRDVRVCQIYEGTSDIQRMVIGRALAA</sequence>
<dbReference type="Gene3D" id="1.20.140.10">
    <property type="entry name" value="Butyryl-CoA Dehydrogenase, subunit A, domain 3"/>
    <property type="match status" value="1"/>
</dbReference>
<evidence type="ECO:0000256" key="12">
    <source>
        <dbReference type="RuleBase" id="RU362125"/>
    </source>
</evidence>
<evidence type="ECO:0000256" key="6">
    <source>
        <dbReference type="ARBA" id="ARBA00052938"/>
    </source>
</evidence>
<dbReference type="Pfam" id="PF00441">
    <property type="entry name" value="Acyl-CoA_dh_1"/>
    <property type="match status" value="1"/>
</dbReference>
<evidence type="ECO:0000313" key="16">
    <source>
        <dbReference type="EMBL" id="MDQ0315392.1"/>
    </source>
</evidence>
<dbReference type="PANTHER" id="PTHR43884">
    <property type="entry name" value="ACYL-COA DEHYDROGENASE"/>
    <property type="match status" value="1"/>
</dbReference>
<comment type="catalytic activity">
    <reaction evidence="6">
        <text>3-sulfinopropanoyl-CoA + H2O = propanoyl-CoA + sulfite + H(+)</text>
        <dbReference type="Rhea" id="RHEA:41624"/>
        <dbReference type="ChEBI" id="CHEBI:15377"/>
        <dbReference type="ChEBI" id="CHEBI:15378"/>
        <dbReference type="ChEBI" id="CHEBI:17359"/>
        <dbReference type="ChEBI" id="CHEBI:57392"/>
        <dbReference type="ChEBI" id="CHEBI:78349"/>
        <dbReference type="EC" id="3.13.1.4"/>
    </reaction>
    <physiologicalReaction direction="left-to-right" evidence="6">
        <dbReference type="Rhea" id="RHEA:41625"/>
    </physiologicalReaction>
</comment>
<evidence type="ECO:0000259" key="13">
    <source>
        <dbReference type="Pfam" id="PF00441"/>
    </source>
</evidence>
<dbReference type="FunFam" id="2.40.110.10:FF:000009">
    <property type="entry name" value="Acyl-CoA dehydrogenase"/>
    <property type="match status" value="1"/>
</dbReference>
<dbReference type="SUPFAM" id="SSF47203">
    <property type="entry name" value="Acyl-CoA dehydrogenase C-terminal domain-like"/>
    <property type="match status" value="1"/>
</dbReference>
<dbReference type="FunFam" id="1.20.140.10:FF:000004">
    <property type="entry name" value="Acyl-CoA dehydrogenase FadE25"/>
    <property type="match status" value="1"/>
</dbReference>
<dbReference type="Gene3D" id="2.40.110.10">
    <property type="entry name" value="Butyryl-CoA Dehydrogenase, subunit A, domain 2"/>
    <property type="match status" value="1"/>
</dbReference>
<dbReference type="InterPro" id="IPR037069">
    <property type="entry name" value="AcylCoA_DH/ox_N_sf"/>
</dbReference>
<dbReference type="RefSeq" id="WP_306885226.1">
    <property type="nucleotide sequence ID" value="NZ_JAUSUL010000002.1"/>
</dbReference>
<dbReference type="InterPro" id="IPR009100">
    <property type="entry name" value="AcylCoA_DH/oxidase_NM_dom_sf"/>
</dbReference>
<evidence type="ECO:0000256" key="7">
    <source>
        <dbReference type="ARBA" id="ARBA00066361"/>
    </source>
</evidence>
<feature type="domain" description="Acyl-CoA oxidase/dehydrogenase middle" evidence="14">
    <location>
        <begin position="120"/>
        <end position="214"/>
    </location>
</feature>
<dbReference type="EC" id="1.3.8.11" evidence="7"/>
<keyword evidence="17" id="KW-1185">Reference proteome</keyword>
<dbReference type="InterPro" id="IPR046373">
    <property type="entry name" value="Acyl-CoA_Oxase/DH_mid-dom_sf"/>
</dbReference>
<dbReference type="InterPro" id="IPR013786">
    <property type="entry name" value="AcylCoA_DH/ox_N"/>
</dbReference>
<dbReference type="EC" id="3.13.1.4" evidence="8"/>
<dbReference type="InterPro" id="IPR006089">
    <property type="entry name" value="Acyl-CoA_DH_CS"/>
</dbReference>
<evidence type="ECO:0000256" key="10">
    <source>
        <dbReference type="ARBA" id="ARBA00068311"/>
    </source>
</evidence>
<dbReference type="Pfam" id="PF02771">
    <property type="entry name" value="Acyl-CoA_dh_N"/>
    <property type="match status" value="1"/>
</dbReference>
<comment type="caution">
    <text evidence="16">The sequence shown here is derived from an EMBL/GenBank/DDBJ whole genome shotgun (WGS) entry which is preliminary data.</text>
</comment>
<dbReference type="Proteomes" id="UP001229244">
    <property type="component" value="Unassembled WGS sequence"/>
</dbReference>
<comment type="similarity">
    <text evidence="2 12">Belongs to the acyl-CoA dehydrogenase family.</text>
</comment>
<dbReference type="InterPro" id="IPR006091">
    <property type="entry name" value="Acyl-CoA_Oxase/DH_mid-dom"/>
</dbReference>
<keyword evidence="3 12" id="KW-0285">Flavoprotein</keyword>
<dbReference type="FunFam" id="1.10.540.10:FF:000002">
    <property type="entry name" value="Acyl-CoA dehydrogenase FadE19"/>
    <property type="match status" value="1"/>
</dbReference>
<dbReference type="InterPro" id="IPR036250">
    <property type="entry name" value="AcylCo_DH-like_C"/>
</dbReference>
<evidence type="ECO:0000256" key="8">
    <source>
        <dbReference type="ARBA" id="ARBA00066461"/>
    </source>
</evidence>
<dbReference type="AlphaFoldDB" id="A0AAE3VNN8"/>
<dbReference type="EMBL" id="JAUSUL010000002">
    <property type="protein sequence ID" value="MDQ0315392.1"/>
    <property type="molecule type" value="Genomic_DNA"/>
</dbReference>
<evidence type="ECO:0000256" key="11">
    <source>
        <dbReference type="ARBA" id="ARBA00075603"/>
    </source>
</evidence>
<dbReference type="InterPro" id="IPR009075">
    <property type="entry name" value="AcylCo_DH/oxidase_C"/>
</dbReference>
<comment type="cofactor">
    <cofactor evidence="1 12">
        <name>FAD</name>
        <dbReference type="ChEBI" id="CHEBI:57692"/>
    </cofactor>
</comment>
<keyword evidence="5 12" id="KW-0560">Oxidoreductase</keyword>
<feature type="domain" description="Acyl-CoA dehydrogenase/oxidase C-terminal" evidence="13">
    <location>
        <begin position="227"/>
        <end position="375"/>
    </location>
</feature>
<dbReference type="GO" id="GO:0003995">
    <property type="term" value="F:acyl-CoA dehydrogenase activity"/>
    <property type="evidence" value="ECO:0007669"/>
    <property type="project" value="InterPro"/>
</dbReference>
<evidence type="ECO:0000313" key="17">
    <source>
        <dbReference type="Proteomes" id="UP001229244"/>
    </source>
</evidence>
<name>A0AAE3VNN8_9HYPH</name>
<feature type="domain" description="Acyl-CoA dehydrogenase/oxidase N-terminal" evidence="15">
    <location>
        <begin position="4"/>
        <end position="116"/>
    </location>
</feature>
<proteinExistence type="inferred from homology"/>